<name>A0A5N5QAC3_9AGAM</name>
<organism evidence="2 3">
    <name type="scientific">Ceratobasidium theobromae</name>
    <dbReference type="NCBI Taxonomy" id="1582974"/>
    <lineage>
        <taxon>Eukaryota</taxon>
        <taxon>Fungi</taxon>
        <taxon>Dikarya</taxon>
        <taxon>Basidiomycota</taxon>
        <taxon>Agaricomycotina</taxon>
        <taxon>Agaricomycetes</taxon>
        <taxon>Cantharellales</taxon>
        <taxon>Ceratobasidiaceae</taxon>
        <taxon>Ceratobasidium</taxon>
    </lineage>
</organism>
<dbReference type="Proteomes" id="UP000383932">
    <property type="component" value="Unassembled WGS sequence"/>
</dbReference>
<comment type="caution">
    <text evidence="2">The sequence shown here is derived from an EMBL/GenBank/DDBJ whole genome shotgun (WGS) entry which is preliminary data.</text>
</comment>
<proteinExistence type="predicted"/>
<feature type="compositionally biased region" description="Basic and acidic residues" evidence="1">
    <location>
        <begin position="78"/>
        <end position="94"/>
    </location>
</feature>
<sequence>MIFKLPIGAAAVAAATVPARLAAVTPPATLAPTLAAVAAAITAKGLTFARVNAITGPVTSKEFGAIFWIRLGKGRSHRKEDEEEKKYIREESSSAHDGFIEYSSA</sequence>
<protein>
    <submittedName>
        <fullName evidence="2">Uncharacterized protein</fullName>
    </submittedName>
</protein>
<evidence type="ECO:0000313" key="3">
    <source>
        <dbReference type="Proteomes" id="UP000383932"/>
    </source>
</evidence>
<evidence type="ECO:0000313" key="2">
    <source>
        <dbReference type="EMBL" id="KAB5588356.1"/>
    </source>
</evidence>
<accession>A0A5N5QAC3</accession>
<keyword evidence="3" id="KW-1185">Reference proteome</keyword>
<dbReference type="AlphaFoldDB" id="A0A5N5QAC3"/>
<feature type="region of interest" description="Disordered" evidence="1">
    <location>
        <begin position="77"/>
        <end position="105"/>
    </location>
</feature>
<gene>
    <name evidence="2" type="ORF">CTheo_8200</name>
</gene>
<evidence type="ECO:0000256" key="1">
    <source>
        <dbReference type="SAM" id="MobiDB-lite"/>
    </source>
</evidence>
<reference evidence="2 3" key="1">
    <citation type="journal article" date="2019" name="Fungal Biol. Biotechnol.">
        <title>Draft genome sequence of fastidious pathogen Ceratobasidium theobromae, which causes vascular-streak dieback in Theobroma cacao.</title>
        <authorList>
            <person name="Ali S.S."/>
            <person name="Asman A."/>
            <person name="Shao J."/>
            <person name="Firmansyah A.P."/>
            <person name="Susilo A.W."/>
            <person name="Rosmana A."/>
            <person name="McMahon P."/>
            <person name="Junaid M."/>
            <person name="Guest D."/>
            <person name="Kheng T.Y."/>
            <person name="Meinhardt L.W."/>
            <person name="Bailey B.A."/>
        </authorList>
    </citation>
    <scope>NUCLEOTIDE SEQUENCE [LARGE SCALE GENOMIC DNA]</scope>
    <source>
        <strain evidence="2 3">CT2</strain>
    </source>
</reference>
<dbReference type="EMBL" id="SSOP01000477">
    <property type="protein sequence ID" value="KAB5588356.1"/>
    <property type="molecule type" value="Genomic_DNA"/>
</dbReference>